<evidence type="ECO:0000313" key="4">
    <source>
        <dbReference type="Proteomes" id="UP000002866"/>
    </source>
</evidence>
<dbReference type="STRING" id="1071380.I2H5P4"/>
<dbReference type="InterPro" id="IPR036638">
    <property type="entry name" value="HLH_DNA-bd_sf"/>
</dbReference>
<dbReference type="Proteomes" id="UP000002866">
    <property type="component" value="Chromosome 6"/>
</dbReference>
<feature type="region of interest" description="Disordered" evidence="1">
    <location>
        <begin position="252"/>
        <end position="285"/>
    </location>
</feature>
<dbReference type="PANTHER" id="PTHR47336:SF3">
    <property type="entry name" value="SERINE-RICH PROTEIN TYE7"/>
    <property type="match status" value="1"/>
</dbReference>
<evidence type="ECO:0000313" key="3">
    <source>
        <dbReference type="EMBL" id="CCH61696.1"/>
    </source>
</evidence>
<dbReference type="eggNOG" id="KOG2588">
    <property type="taxonomic scope" value="Eukaryota"/>
</dbReference>
<organism evidence="3 4">
    <name type="scientific">Henningerozyma blattae (strain ATCC 34711 / CBS 6284 / DSM 70876 / NBRC 10599 / NRRL Y-10934 / UCD 77-7)</name>
    <name type="common">Yeast</name>
    <name type="synonym">Tetrapisispora blattae</name>
    <dbReference type="NCBI Taxonomy" id="1071380"/>
    <lineage>
        <taxon>Eukaryota</taxon>
        <taxon>Fungi</taxon>
        <taxon>Dikarya</taxon>
        <taxon>Ascomycota</taxon>
        <taxon>Saccharomycotina</taxon>
        <taxon>Saccharomycetes</taxon>
        <taxon>Saccharomycetales</taxon>
        <taxon>Saccharomycetaceae</taxon>
        <taxon>Henningerozyma</taxon>
    </lineage>
</organism>
<dbReference type="GO" id="GO:0006368">
    <property type="term" value="P:transcription elongation by RNA polymerase II"/>
    <property type="evidence" value="ECO:0007669"/>
    <property type="project" value="EnsemblFungi"/>
</dbReference>
<keyword evidence="4" id="KW-1185">Reference proteome</keyword>
<name>I2H5P4_HENB6</name>
<dbReference type="InterPro" id="IPR011598">
    <property type="entry name" value="bHLH_dom"/>
</dbReference>
<dbReference type="CDD" id="cd11395">
    <property type="entry name" value="bHLHzip_SREBP_like"/>
    <property type="match status" value="1"/>
</dbReference>
<dbReference type="PANTHER" id="PTHR47336">
    <property type="entry name" value="TRANSCRIPTION FACTOR HMS1-RELATED"/>
    <property type="match status" value="1"/>
</dbReference>
<dbReference type="HOGENOM" id="CLU_067895_0_0_1"/>
<accession>I2H5P4</accession>
<dbReference type="RefSeq" id="XP_004181215.1">
    <property type="nucleotide sequence ID" value="XM_004181167.1"/>
</dbReference>
<feature type="compositionally biased region" description="Basic residues" evidence="1">
    <location>
        <begin position="268"/>
        <end position="280"/>
    </location>
</feature>
<dbReference type="GO" id="GO:0046983">
    <property type="term" value="F:protein dimerization activity"/>
    <property type="evidence" value="ECO:0007669"/>
    <property type="project" value="InterPro"/>
</dbReference>
<dbReference type="SMART" id="SM00353">
    <property type="entry name" value="HLH"/>
    <property type="match status" value="1"/>
</dbReference>
<evidence type="ECO:0000256" key="1">
    <source>
        <dbReference type="SAM" id="MobiDB-lite"/>
    </source>
</evidence>
<gene>
    <name evidence="3" type="primary">TBLA0F01540</name>
    <name evidence="3" type="ORF">TBLA_0F01540</name>
</gene>
<dbReference type="InterPro" id="IPR052099">
    <property type="entry name" value="Regulatory_TF_Diverse"/>
</dbReference>
<dbReference type="PROSITE" id="PS50888">
    <property type="entry name" value="BHLH"/>
    <property type="match status" value="1"/>
</dbReference>
<feature type="region of interest" description="Disordered" evidence="1">
    <location>
        <begin position="67"/>
        <end position="86"/>
    </location>
</feature>
<proteinExistence type="predicted"/>
<protein>
    <recommendedName>
        <fullName evidence="2">BHLH domain-containing protein</fullName>
    </recommendedName>
</protein>
<dbReference type="GO" id="GO:0003700">
    <property type="term" value="F:DNA-binding transcription factor activity"/>
    <property type="evidence" value="ECO:0007669"/>
    <property type="project" value="EnsemblFungi"/>
</dbReference>
<dbReference type="KEGG" id="tbl:TBLA_0F01540"/>
<reference evidence="3 4" key="1">
    <citation type="journal article" date="2011" name="Proc. Natl. Acad. Sci. U.S.A.">
        <title>Evolutionary erosion of yeast sex chromosomes by mating-type switching accidents.</title>
        <authorList>
            <person name="Gordon J.L."/>
            <person name="Armisen D."/>
            <person name="Proux-Wera E."/>
            <person name="Oheigeartaigh S.S."/>
            <person name="Byrne K.P."/>
            <person name="Wolfe K.H."/>
        </authorList>
    </citation>
    <scope>NUCLEOTIDE SEQUENCE [LARGE SCALE GENOMIC DNA]</scope>
    <source>
        <strain evidence="4">ATCC 34711 / CBS 6284 / DSM 70876 / NBRC 10599 / NRRL Y-10934 / UCD 77-7</strain>
    </source>
</reference>
<dbReference type="GO" id="GO:0045821">
    <property type="term" value="P:positive regulation of glycolytic process"/>
    <property type="evidence" value="ECO:0007669"/>
    <property type="project" value="EnsemblFungi"/>
</dbReference>
<dbReference type="AlphaFoldDB" id="I2H5P4"/>
<dbReference type="GeneID" id="14496805"/>
<feature type="domain" description="BHLH" evidence="2">
    <location>
        <begin position="281"/>
        <end position="360"/>
    </location>
</feature>
<dbReference type="OrthoDB" id="2133190at2759"/>
<dbReference type="SUPFAM" id="SSF47459">
    <property type="entry name" value="HLH, helix-loop-helix DNA-binding domain"/>
    <property type="match status" value="1"/>
</dbReference>
<dbReference type="FunCoup" id="I2H5P4">
    <property type="interactions" value="1191"/>
</dbReference>
<dbReference type="Pfam" id="PF00010">
    <property type="entry name" value="HLH"/>
    <property type="match status" value="1"/>
</dbReference>
<evidence type="ECO:0000259" key="2">
    <source>
        <dbReference type="PROSITE" id="PS50888"/>
    </source>
</evidence>
<dbReference type="GO" id="GO:0000785">
    <property type="term" value="C:chromatin"/>
    <property type="evidence" value="ECO:0007669"/>
    <property type="project" value="EnsemblFungi"/>
</dbReference>
<feature type="compositionally biased region" description="Low complexity" evidence="1">
    <location>
        <begin position="252"/>
        <end position="264"/>
    </location>
</feature>
<dbReference type="InParanoid" id="I2H5P4"/>
<dbReference type="EMBL" id="HE806321">
    <property type="protein sequence ID" value="CCH61696.1"/>
    <property type="molecule type" value="Genomic_DNA"/>
</dbReference>
<sequence length="385" mass="42884">MNPILAPSVSTTSNYSNTANTNNTNMMDASAINGGANATLDIWMQQDLLNNTQQGIPVSRGIVPSQNLTSYNNNKTTANNQQGKNDSANNIPEWFNPVDDNNCTSASSSSIASPLSDQLFMATNASHNVLLNSNTSFFASSAMVDNSNNINALMENDDENNDASNDRMFSAPSSYDNSPSNLPMIKKEENNTIDANLQSNINIKTEFTDLFSSFDVLSDSVSSTTNNETLTRSLNDDNLDANIDSITNNVSLTETSPSETTSVPQINQKKRRTTRKRLTPHQKEAHNKIEKRYRININTKIAKLQQIIPWVASEQTAFEVNDMGNKNMNNNNPLYQNPNNATRLNKSMILEKAVDYILYLQNNERLYEMEVTRLKNEVEALKNQK</sequence>
<dbReference type="Gene3D" id="4.10.280.10">
    <property type="entry name" value="Helix-loop-helix DNA-binding domain"/>
    <property type="match status" value="1"/>
</dbReference>